<keyword evidence="5" id="KW-0411">Iron-sulfur</keyword>
<dbReference type="EMBL" id="CP121694">
    <property type="protein sequence ID" value="WRO22561.1"/>
    <property type="molecule type" value="Genomic_DNA"/>
</dbReference>
<keyword evidence="3" id="KW-0479">Metal-binding</keyword>
<evidence type="ECO:0000256" key="6">
    <source>
        <dbReference type="ARBA" id="ARBA00023136"/>
    </source>
</evidence>
<reference evidence="9 10" key="1">
    <citation type="submission" date="2023-04" db="EMBL/GenBank/DDBJ databases">
        <authorList>
            <person name="Hsu D."/>
        </authorList>
    </citation>
    <scope>NUCLEOTIDE SEQUENCE [LARGE SCALE GENOMIC DNA]</scope>
    <source>
        <strain evidence="9 10">MK1</strain>
    </source>
</reference>
<dbReference type="RefSeq" id="WP_366921969.1">
    <property type="nucleotide sequence ID" value="NZ_CP121694.1"/>
</dbReference>
<keyword evidence="6 7" id="KW-0472">Membrane</keyword>
<feature type="transmembrane region" description="Helical" evidence="7">
    <location>
        <begin position="285"/>
        <end position="303"/>
    </location>
</feature>
<proteinExistence type="predicted"/>
<evidence type="ECO:0000256" key="2">
    <source>
        <dbReference type="ARBA" id="ARBA00022475"/>
    </source>
</evidence>
<evidence type="ECO:0000256" key="4">
    <source>
        <dbReference type="ARBA" id="ARBA00023004"/>
    </source>
</evidence>
<dbReference type="PROSITE" id="PS00198">
    <property type="entry name" value="4FE4S_FER_1"/>
    <property type="match status" value="1"/>
</dbReference>
<feature type="transmembrane region" description="Helical" evidence="7">
    <location>
        <begin position="74"/>
        <end position="92"/>
    </location>
</feature>
<dbReference type="KEGG" id="dbc:MFMK1_002395"/>
<organism evidence="9 10">
    <name type="scientific">Metallumcola ferriviriculae</name>
    <dbReference type="NCBI Taxonomy" id="3039180"/>
    <lineage>
        <taxon>Bacteria</taxon>
        <taxon>Bacillati</taxon>
        <taxon>Bacillota</taxon>
        <taxon>Clostridia</taxon>
        <taxon>Neomoorellales</taxon>
        <taxon>Desulfitibacteraceae</taxon>
        <taxon>Metallumcola</taxon>
    </lineage>
</organism>
<dbReference type="PANTHER" id="PTHR30224:SF4">
    <property type="entry name" value="ELECTRON TRANSPORT PROTEIN YCCM-RELATED"/>
    <property type="match status" value="1"/>
</dbReference>
<evidence type="ECO:0000256" key="3">
    <source>
        <dbReference type="ARBA" id="ARBA00022723"/>
    </source>
</evidence>
<dbReference type="InterPro" id="IPR017896">
    <property type="entry name" value="4Fe4S_Fe-S-bd"/>
</dbReference>
<evidence type="ECO:0000256" key="1">
    <source>
        <dbReference type="ARBA" id="ARBA00004236"/>
    </source>
</evidence>
<dbReference type="GO" id="GO:0005886">
    <property type="term" value="C:plasma membrane"/>
    <property type="evidence" value="ECO:0007669"/>
    <property type="project" value="UniProtKB-SubCell"/>
</dbReference>
<dbReference type="Proteomes" id="UP001329915">
    <property type="component" value="Chromosome"/>
</dbReference>
<feature type="transmembrane region" description="Helical" evidence="7">
    <location>
        <begin position="12"/>
        <end position="29"/>
    </location>
</feature>
<dbReference type="Pfam" id="PF12801">
    <property type="entry name" value="Fer4_5"/>
    <property type="match status" value="2"/>
</dbReference>
<keyword evidence="7" id="KW-1133">Transmembrane helix</keyword>
<dbReference type="GO" id="GO:0051536">
    <property type="term" value="F:iron-sulfur cluster binding"/>
    <property type="evidence" value="ECO:0007669"/>
    <property type="project" value="UniProtKB-KW"/>
</dbReference>
<keyword evidence="2" id="KW-1003">Cell membrane</keyword>
<feature type="transmembrane region" description="Helical" evidence="7">
    <location>
        <begin position="171"/>
        <end position="196"/>
    </location>
</feature>
<feature type="domain" description="4Fe-4S ferredoxin-type" evidence="8">
    <location>
        <begin position="248"/>
        <end position="277"/>
    </location>
</feature>
<feature type="transmembrane region" description="Helical" evidence="7">
    <location>
        <begin position="136"/>
        <end position="159"/>
    </location>
</feature>
<dbReference type="InterPro" id="IPR017900">
    <property type="entry name" value="4Fe4S_Fe_S_CS"/>
</dbReference>
<evidence type="ECO:0000313" key="9">
    <source>
        <dbReference type="EMBL" id="WRO22561.1"/>
    </source>
</evidence>
<dbReference type="InterPro" id="IPR052378">
    <property type="entry name" value="NosR_regulator"/>
</dbReference>
<dbReference type="PROSITE" id="PS51379">
    <property type="entry name" value="4FE4S_FER_2"/>
    <property type="match status" value="2"/>
</dbReference>
<accession>A0AAU0UQQ7</accession>
<name>A0AAU0UQQ7_9FIRM</name>
<feature type="domain" description="4Fe-4S ferredoxin-type" evidence="8">
    <location>
        <begin position="220"/>
        <end position="242"/>
    </location>
</feature>
<dbReference type="PANTHER" id="PTHR30224">
    <property type="entry name" value="ELECTRON TRANSPORT PROTEIN"/>
    <property type="match status" value="1"/>
</dbReference>
<evidence type="ECO:0000256" key="5">
    <source>
        <dbReference type="ARBA" id="ARBA00023014"/>
    </source>
</evidence>
<dbReference type="SUPFAM" id="SSF54862">
    <property type="entry name" value="4Fe-4S ferredoxins"/>
    <property type="match status" value="1"/>
</dbReference>
<evidence type="ECO:0000256" key="7">
    <source>
        <dbReference type="SAM" id="Phobius"/>
    </source>
</evidence>
<dbReference type="AlphaFoldDB" id="A0AAU0UQQ7"/>
<dbReference type="Gene3D" id="3.30.70.20">
    <property type="match status" value="1"/>
</dbReference>
<keyword evidence="7" id="KW-0812">Transmembrane</keyword>
<keyword evidence="10" id="KW-1185">Reference proteome</keyword>
<dbReference type="Pfam" id="PF13237">
    <property type="entry name" value="Fer4_10"/>
    <property type="match status" value="1"/>
</dbReference>
<comment type="subcellular location">
    <subcellularLocation>
        <location evidence="1">Cell membrane</location>
    </subcellularLocation>
</comment>
<evidence type="ECO:0000313" key="10">
    <source>
        <dbReference type="Proteomes" id="UP001329915"/>
    </source>
</evidence>
<gene>
    <name evidence="9" type="ORF">MFMK1_002395</name>
</gene>
<protein>
    <submittedName>
        <fullName evidence="9">4Fe-4S binding protein</fullName>
    </submittedName>
</protein>
<keyword evidence="4" id="KW-0408">Iron</keyword>
<sequence>MEKLTLKNIRHGIQIGLAVFLLYLGWRFYQFVLFFSGGQGGSPVPRPPAVESFLPISALMSFRVWLTTGVFDKVHPAGLAIFLAILATALLLRKGFCGWLCPVGSLSEALGLLGKRWGIQVRMPKVLDILLKSLKYLVLGFFAKVIFIDMPVVAVQYFLVNDYNKVADVKMLNFFLNLSSIAVIVLLVLAGLSVVFRHFWCRYLCPYGALMGILGLLSPVAVKREESHCIDCKKCDKVCPSDLRVSQMNRVYSPECVGCMNCVDACPKKEALTIKAGPRVISGRYYAVALMAVFFGIIFWAKVSGHWHTSISLQEFAKLIPMSDYLNHF</sequence>
<evidence type="ECO:0000259" key="8">
    <source>
        <dbReference type="PROSITE" id="PS51379"/>
    </source>
</evidence>
<dbReference type="GO" id="GO:0046872">
    <property type="term" value="F:metal ion binding"/>
    <property type="evidence" value="ECO:0007669"/>
    <property type="project" value="UniProtKB-KW"/>
</dbReference>